<evidence type="ECO:0000256" key="11">
    <source>
        <dbReference type="SAM" id="Phobius"/>
    </source>
</evidence>
<evidence type="ECO:0000313" key="14">
    <source>
        <dbReference type="Proteomes" id="UP001497525"/>
    </source>
</evidence>
<keyword evidence="6" id="KW-0333">Golgi apparatus</keyword>
<dbReference type="Proteomes" id="UP001497525">
    <property type="component" value="Unassembled WGS sequence"/>
</dbReference>
<keyword evidence="4" id="KW-0862">Zinc</keyword>
<evidence type="ECO:0000256" key="3">
    <source>
        <dbReference type="ARBA" id="ARBA00022692"/>
    </source>
</evidence>
<feature type="transmembrane region" description="Helical" evidence="11">
    <location>
        <begin position="39"/>
        <end position="58"/>
    </location>
</feature>
<comment type="subunit">
    <text evidence="9">Heterodimer with SLC30A5; form a functional zinc ion transmembrane transporter.</text>
</comment>
<dbReference type="GO" id="GO:0016020">
    <property type="term" value="C:membrane"/>
    <property type="evidence" value="ECO:0007669"/>
    <property type="project" value="InterPro"/>
</dbReference>
<dbReference type="Gene3D" id="1.20.1510.10">
    <property type="entry name" value="Cation efflux protein transmembrane domain"/>
    <property type="match status" value="1"/>
</dbReference>
<dbReference type="GO" id="GO:0005794">
    <property type="term" value="C:Golgi apparatus"/>
    <property type="evidence" value="ECO:0007669"/>
    <property type="project" value="UniProtKB-SubCell"/>
</dbReference>
<proteinExistence type="predicted"/>
<dbReference type="InterPro" id="IPR058533">
    <property type="entry name" value="Cation_efflux_TM"/>
</dbReference>
<dbReference type="EMBL" id="CAXLJL010000169">
    <property type="protein sequence ID" value="CAL5134028.1"/>
    <property type="molecule type" value="Genomic_DNA"/>
</dbReference>
<accession>A0AAV2TC98</accession>
<gene>
    <name evidence="13" type="ORF">CDAUBV1_LOCUS7262</name>
</gene>
<evidence type="ECO:0000256" key="4">
    <source>
        <dbReference type="ARBA" id="ARBA00022833"/>
    </source>
</evidence>
<evidence type="ECO:0000256" key="5">
    <source>
        <dbReference type="ARBA" id="ARBA00022989"/>
    </source>
</evidence>
<organism evidence="13 14">
    <name type="scientific">Calicophoron daubneyi</name>
    <name type="common">Rumen fluke</name>
    <name type="synonym">Paramphistomum daubneyi</name>
    <dbReference type="NCBI Taxonomy" id="300641"/>
    <lineage>
        <taxon>Eukaryota</taxon>
        <taxon>Metazoa</taxon>
        <taxon>Spiralia</taxon>
        <taxon>Lophotrochozoa</taxon>
        <taxon>Platyhelminthes</taxon>
        <taxon>Trematoda</taxon>
        <taxon>Digenea</taxon>
        <taxon>Plagiorchiida</taxon>
        <taxon>Pronocephalata</taxon>
        <taxon>Paramphistomoidea</taxon>
        <taxon>Paramphistomidae</taxon>
        <taxon>Calicophoron</taxon>
    </lineage>
</organism>
<keyword evidence="5 11" id="KW-1133">Transmembrane helix</keyword>
<dbReference type="AlphaFoldDB" id="A0AAV2TC98"/>
<dbReference type="InterPro" id="IPR052005">
    <property type="entry name" value="CDF_SLC30A"/>
</dbReference>
<feature type="domain" description="Cation efflux protein transmembrane" evidence="12">
    <location>
        <begin position="42"/>
        <end position="274"/>
    </location>
</feature>
<evidence type="ECO:0000256" key="10">
    <source>
        <dbReference type="ARBA" id="ARBA00045455"/>
    </source>
</evidence>
<comment type="caution">
    <text evidence="13">The sequence shown here is derived from an EMBL/GenBank/DDBJ whole genome shotgun (WGS) entry which is preliminary data.</text>
</comment>
<feature type="transmembrane region" description="Helical" evidence="11">
    <location>
        <begin position="70"/>
        <end position="90"/>
    </location>
</feature>
<keyword evidence="3 11" id="KW-0812">Transmembrane</keyword>
<keyword evidence="7" id="KW-0406">Ion transport</keyword>
<feature type="transmembrane region" description="Helical" evidence="11">
    <location>
        <begin position="210"/>
        <end position="228"/>
    </location>
</feature>
<dbReference type="PANTHER" id="PTHR46531">
    <property type="entry name" value="ZINC TRANSPORTER 6"/>
    <property type="match status" value="1"/>
</dbReference>
<evidence type="ECO:0000256" key="1">
    <source>
        <dbReference type="ARBA" id="ARBA00004166"/>
    </source>
</evidence>
<dbReference type="GO" id="GO:0006829">
    <property type="term" value="P:zinc ion transport"/>
    <property type="evidence" value="ECO:0007669"/>
    <property type="project" value="TreeGrafter"/>
</dbReference>
<comment type="function">
    <text evidence="10">Has probably no intrinsic transporter activity but together with SLC30A5 forms a functional zinc ion:proton antiporter heterodimer, mediating zinc entry into the lumen of organelles along the secretory pathway. As part of that zinc ion:proton antiporter, contributes to zinc ion homeostasis within the early secretory pathway and regulates the activation and folding of enzymes like alkaline phosphatases and enzymes involved in phosphatidylinositol glycan anchor biosynthesis.</text>
</comment>
<evidence type="ECO:0000256" key="6">
    <source>
        <dbReference type="ARBA" id="ARBA00023034"/>
    </source>
</evidence>
<dbReference type="PANTHER" id="PTHR46531:SF1">
    <property type="entry name" value="ZINC TRANSPORTER 6"/>
    <property type="match status" value="1"/>
</dbReference>
<feature type="transmembrane region" description="Helical" evidence="11">
    <location>
        <begin position="248"/>
        <end position="268"/>
    </location>
</feature>
<dbReference type="InterPro" id="IPR027469">
    <property type="entry name" value="Cation_efflux_TMD_sf"/>
</dbReference>
<dbReference type="SUPFAM" id="SSF161111">
    <property type="entry name" value="Cation efflux protein transmembrane domain-like"/>
    <property type="match status" value="1"/>
</dbReference>
<evidence type="ECO:0000313" key="13">
    <source>
        <dbReference type="EMBL" id="CAL5134028.1"/>
    </source>
</evidence>
<feature type="transmembrane region" description="Helical" evidence="11">
    <location>
        <begin position="146"/>
        <end position="164"/>
    </location>
</feature>
<evidence type="ECO:0000256" key="7">
    <source>
        <dbReference type="ARBA" id="ARBA00023065"/>
    </source>
</evidence>
<evidence type="ECO:0000259" key="12">
    <source>
        <dbReference type="Pfam" id="PF01545"/>
    </source>
</evidence>
<keyword evidence="8 11" id="KW-0472">Membrane</keyword>
<evidence type="ECO:0000256" key="2">
    <source>
        <dbReference type="ARBA" id="ARBA00022448"/>
    </source>
</evidence>
<evidence type="ECO:0000256" key="8">
    <source>
        <dbReference type="ARBA" id="ARBA00023136"/>
    </source>
</evidence>
<name>A0AAV2TC98_CALDB</name>
<feature type="transmembrane region" description="Helical" evidence="11">
    <location>
        <begin position="110"/>
        <end position="126"/>
    </location>
</feature>
<comment type="subcellular location">
    <subcellularLocation>
        <location evidence="1">Golgi apparatus</location>
        <location evidence="1">trans-Golgi network membrane</location>
        <topology evidence="1">Multi-pass membrane protein</topology>
    </subcellularLocation>
</comment>
<dbReference type="Pfam" id="PF01545">
    <property type="entry name" value="Cation_efflux"/>
    <property type="match status" value="1"/>
</dbReference>
<dbReference type="GO" id="GO:0008324">
    <property type="term" value="F:monoatomic cation transmembrane transporter activity"/>
    <property type="evidence" value="ECO:0007669"/>
    <property type="project" value="InterPro"/>
</dbReference>
<reference evidence="13" key="1">
    <citation type="submission" date="2024-06" db="EMBL/GenBank/DDBJ databases">
        <authorList>
            <person name="Liu X."/>
            <person name="Lenzi L."/>
            <person name="Haldenby T S."/>
            <person name="Uol C."/>
        </authorList>
    </citation>
    <scope>NUCLEOTIDE SEQUENCE</scope>
</reference>
<evidence type="ECO:0000256" key="9">
    <source>
        <dbReference type="ARBA" id="ARBA00038600"/>
    </source>
</evidence>
<protein>
    <recommendedName>
        <fullName evidence="12">Cation efflux protein transmembrane domain-containing protein</fullName>
    </recommendedName>
</protein>
<keyword evidence="2" id="KW-0813">Transport</keyword>
<sequence length="436" mass="48193">MNLPVRLLCTLKNELDDARSFLSKITSETRHLVAVENRAGRLLVAAIVVSLCLFYMMITCNVSNSLALTAFTHLLIFDLLSLVVSLISLWSKRKSATLSSYTLGYERFEVVAVFAATILAVLSSVFELKEAAERIFEPVEVYPQALIIACPVALFVHLLTVYGIENPAFSHVVLASGSSWLQEHTTDISRTICHAVPGLARILLPRINPFSLVGIGTSSVVAGVYWMMVNTVEENTPHPNLPDPLPDTLGSVIISLMLFGTMLPMMLYSGRILLQTIPSHLVGPLDKAFREASTIDGVLELRNEHVWSIGFDSLAGSLYVRVRRDANEQFVLAHVANRLNNLVKYLTVQVYKDDWTRTSTTPNWPPIQSTHIHSEALLTPEPVMRYGLDPLSANSTHGIGVNNQTNPYNQRLPDLLNVPISLMTPQINKTGTAKLL</sequence>